<protein>
    <recommendedName>
        <fullName evidence="2">mitogen-activated protein kinase kinase kinase</fullName>
        <ecNumber evidence="2">2.7.11.25</ecNumber>
    </recommendedName>
</protein>
<keyword evidence="13" id="KW-1185">Reference proteome</keyword>
<evidence type="ECO:0000256" key="9">
    <source>
        <dbReference type="PROSITE-ProRule" id="PRU10141"/>
    </source>
</evidence>
<comment type="similarity">
    <text evidence="1">Belongs to the protein kinase superfamily. STE Ser/Thr protein kinase family. MAP kinase kinase kinase subfamily.</text>
</comment>
<dbReference type="GO" id="GO:0005524">
    <property type="term" value="F:ATP binding"/>
    <property type="evidence" value="ECO:0007669"/>
    <property type="project" value="UniProtKB-UniRule"/>
</dbReference>
<comment type="catalytic activity">
    <reaction evidence="8">
        <text>L-seryl-[protein] + ATP = O-phospho-L-seryl-[protein] + ADP + H(+)</text>
        <dbReference type="Rhea" id="RHEA:17989"/>
        <dbReference type="Rhea" id="RHEA-COMP:9863"/>
        <dbReference type="Rhea" id="RHEA-COMP:11604"/>
        <dbReference type="ChEBI" id="CHEBI:15378"/>
        <dbReference type="ChEBI" id="CHEBI:29999"/>
        <dbReference type="ChEBI" id="CHEBI:30616"/>
        <dbReference type="ChEBI" id="CHEBI:83421"/>
        <dbReference type="ChEBI" id="CHEBI:456216"/>
        <dbReference type="EC" id="2.7.11.25"/>
    </reaction>
</comment>
<evidence type="ECO:0000256" key="4">
    <source>
        <dbReference type="ARBA" id="ARBA00022741"/>
    </source>
</evidence>
<dbReference type="AlphaFoldDB" id="A0A8K0GRN7"/>
<evidence type="ECO:0000313" key="13">
    <source>
        <dbReference type="Proteomes" id="UP000796880"/>
    </source>
</evidence>
<evidence type="ECO:0000259" key="11">
    <source>
        <dbReference type="PROSITE" id="PS50011"/>
    </source>
</evidence>
<keyword evidence="6 9" id="KW-0067">ATP-binding</keyword>
<evidence type="ECO:0000256" key="5">
    <source>
        <dbReference type="ARBA" id="ARBA00022777"/>
    </source>
</evidence>
<dbReference type="InterPro" id="IPR000719">
    <property type="entry name" value="Prot_kinase_dom"/>
</dbReference>
<keyword evidence="4 9" id="KW-0547">Nucleotide-binding</keyword>
<proteinExistence type="inferred from homology"/>
<gene>
    <name evidence="12" type="ORF">FNV43_RR17187</name>
</gene>
<feature type="domain" description="Protein kinase" evidence="11">
    <location>
        <begin position="336"/>
        <end position="597"/>
    </location>
</feature>
<dbReference type="EMBL" id="VOIH02000008">
    <property type="protein sequence ID" value="KAF3438912.1"/>
    <property type="molecule type" value="Genomic_DNA"/>
</dbReference>
<feature type="region of interest" description="Disordered" evidence="10">
    <location>
        <begin position="11"/>
        <end position="55"/>
    </location>
</feature>
<dbReference type="Proteomes" id="UP000796880">
    <property type="component" value="Unassembled WGS sequence"/>
</dbReference>
<keyword evidence="5" id="KW-0418">Kinase</keyword>
<organism evidence="12 13">
    <name type="scientific">Rhamnella rubrinervis</name>
    <dbReference type="NCBI Taxonomy" id="2594499"/>
    <lineage>
        <taxon>Eukaryota</taxon>
        <taxon>Viridiplantae</taxon>
        <taxon>Streptophyta</taxon>
        <taxon>Embryophyta</taxon>
        <taxon>Tracheophyta</taxon>
        <taxon>Spermatophyta</taxon>
        <taxon>Magnoliopsida</taxon>
        <taxon>eudicotyledons</taxon>
        <taxon>Gunneridae</taxon>
        <taxon>Pentapetalae</taxon>
        <taxon>rosids</taxon>
        <taxon>fabids</taxon>
        <taxon>Rosales</taxon>
        <taxon>Rhamnaceae</taxon>
        <taxon>rhamnoid group</taxon>
        <taxon>Rhamneae</taxon>
        <taxon>Rhamnella</taxon>
    </lineage>
</organism>
<dbReference type="SMART" id="SM00220">
    <property type="entry name" value="S_TKc"/>
    <property type="match status" value="1"/>
</dbReference>
<name>A0A8K0GRN7_9ROSA</name>
<dbReference type="InterPro" id="IPR017441">
    <property type="entry name" value="Protein_kinase_ATP_BS"/>
</dbReference>
<accession>A0A8K0GRN7</accession>
<evidence type="ECO:0000256" key="10">
    <source>
        <dbReference type="SAM" id="MobiDB-lite"/>
    </source>
</evidence>
<feature type="compositionally biased region" description="Low complexity" evidence="10">
    <location>
        <begin position="11"/>
        <end position="28"/>
    </location>
</feature>
<evidence type="ECO:0000256" key="8">
    <source>
        <dbReference type="ARBA" id="ARBA00048329"/>
    </source>
</evidence>
<dbReference type="InterPro" id="IPR011009">
    <property type="entry name" value="Kinase-like_dom_sf"/>
</dbReference>
<evidence type="ECO:0000256" key="7">
    <source>
        <dbReference type="ARBA" id="ARBA00047559"/>
    </source>
</evidence>
<dbReference type="Pfam" id="PF00069">
    <property type="entry name" value="Pkinase"/>
    <property type="match status" value="1"/>
</dbReference>
<dbReference type="GO" id="GO:0004709">
    <property type="term" value="F:MAP kinase kinase kinase activity"/>
    <property type="evidence" value="ECO:0007669"/>
    <property type="project" value="UniProtKB-EC"/>
</dbReference>
<dbReference type="Gene3D" id="1.10.510.10">
    <property type="entry name" value="Transferase(Phosphotransferase) domain 1"/>
    <property type="match status" value="1"/>
</dbReference>
<feature type="region of interest" description="Disordered" evidence="10">
    <location>
        <begin position="95"/>
        <end position="147"/>
    </location>
</feature>
<dbReference type="OrthoDB" id="266718at2759"/>
<feature type="region of interest" description="Disordered" evidence="10">
    <location>
        <begin position="252"/>
        <end position="315"/>
    </location>
</feature>
<dbReference type="PROSITE" id="PS50011">
    <property type="entry name" value="PROTEIN_KINASE_DOM"/>
    <property type="match status" value="1"/>
</dbReference>
<dbReference type="PROSITE" id="PS00107">
    <property type="entry name" value="PROTEIN_KINASE_ATP"/>
    <property type="match status" value="1"/>
</dbReference>
<dbReference type="EC" id="2.7.11.25" evidence="2"/>
<comment type="caution">
    <text evidence="12">The sequence shown here is derived from an EMBL/GenBank/DDBJ whole genome shotgun (WGS) entry which is preliminary data.</text>
</comment>
<evidence type="ECO:0000256" key="3">
    <source>
        <dbReference type="ARBA" id="ARBA00022679"/>
    </source>
</evidence>
<reference evidence="12" key="1">
    <citation type="submission" date="2020-03" db="EMBL/GenBank/DDBJ databases">
        <title>A high-quality chromosome-level genome assembly of a woody plant with both climbing and erect habits, Rhamnella rubrinervis.</title>
        <authorList>
            <person name="Lu Z."/>
            <person name="Yang Y."/>
            <person name="Zhu X."/>
            <person name="Sun Y."/>
        </authorList>
    </citation>
    <scope>NUCLEOTIDE SEQUENCE</scope>
    <source>
        <strain evidence="12">BYM</strain>
        <tissue evidence="12">Leaf</tissue>
    </source>
</reference>
<dbReference type="PANTHER" id="PTHR48016">
    <property type="entry name" value="MAP KINASE KINASE KINASE SSK2-RELATED-RELATED"/>
    <property type="match status" value="1"/>
</dbReference>
<evidence type="ECO:0000256" key="6">
    <source>
        <dbReference type="ARBA" id="ARBA00022840"/>
    </source>
</evidence>
<evidence type="ECO:0000313" key="12">
    <source>
        <dbReference type="EMBL" id="KAF3438912.1"/>
    </source>
</evidence>
<evidence type="ECO:0000256" key="2">
    <source>
        <dbReference type="ARBA" id="ARBA00012406"/>
    </source>
</evidence>
<dbReference type="PANTHER" id="PTHR48016:SF5">
    <property type="entry name" value="MITOGEN-ACTIVATED PROTEIN KINASE KINASE KINASE 5"/>
    <property type="match status" value="1"/>
</dbReference>
<dbReference type="InterPro" id="IPR050538">
    <property type="entry name" value="MAP_kinase_kinase_kinase"/>
</dbReference>
<dbReference type="GO" id="GO:0005737">
    <property type="term" value="C:cytoplasm"/>
    <property type="evidence" value="ECO:0007669"/>
    <property type="project" value="TreeGrafter"/>
</dbReference>
<feature type="compositionally biased region" description="Low complexity" evidence="10">
    <location>
        <begin position="100"/>
        <end position="110"/>
    </location>
</feature>
<feature type="binding site" evidence="9">
    <location>
        <position position="365"/>
    </location>
    <ligand>
        <name>ATP</name>
        <dbReference type="ChEBI" id="CHEBI:30616"/>
    </ligand>
</feature>
<dbReference type="SUPFAM" id="SSF56112">
    <property type="entry name" value="Protein kinase-like (PK-like)"/>
    <property type="match status" value="1"/>
</dbReference>
<dbReference type="FunFam" id="1.10.510.10:FF:000357">
    <property type="entry name" value="Mitogen-activated protein kinase kinase kinase 5"/>
    <property type="match status" value="1"/>
</dbReference>
<feature type="compositionally biased region" description="Polar residues" evidence="10">
    <location>
        <begin position="41"/>
        <end position="50"/>
    </location>
</feature>
<feature type="compositionally biased region" description="Polar residues" evidence="10">
    <location>
        <begin position="255"/>
        <end position="290"/>
    </location>
</feature>
<comment type="catalytic activity">
    <reaction evidence="7">
        <text>L-threonyl-[protein] + ATP = O-phospho-L-threonyl-[protein] + ADP + H(+)</text>
        <dbReference type="Rhea" id="RHEA:46608"/>
        <dbReference type="Rhea" id="RHEA-COMP:11060"/>
        <dbReference type="Rhea" id="RHEA-COMP:11605"/>
        <dbReference type="ChEBI" id="CHEBI:15378"/>
        <dbReference type="ChEBI" id="CHEBI:30013"/>
        <dbReference type="ChEBI" id="CHEBI:30616"/>
        <dbReference type="ChEBI" id="CHEBI:61977"/>
        <dbReference type="ChEBI" id="CHEBI:456216"/>
        <dbReference type="EC" id="2.7.11.25"/>
    </reaction>
</comment>
<evidence type="ECO:0000256" key="1">
    <source>
        <dbReference type="ARBA" id="ARBA00006529"/>
    </source>
</evidence>
<sequence>MRWLPSISFLSSSSSSSSSSATSFRSSSCGVGSADSKQSKHANGNLQGVSFGSRRKLTRQRRLRHLTDQNISGLSGWSDSHLLVSPDGLKRWSVSDDHLQSGSSSASALPQPLPLPELSRRKENSGDVDCPLPSPKAGPSKGVEDRVDGVGDGVSANTQIRSVFSCRDTRTSDHGEMRSSRKGSDKFRIEIPMKSAPNSTFSSPALSPRRQSVGDVLSCHYIVPQGNQVWSAPEVPTTDMIAGHHPHSFFDYPVSDSSPLNSPKGRSTFQNPRSPGCTSPLHSKLSYETSTARREGSVSQEGHPLPLPPGASISPTSAPILQVTPKPESLSLNSQWQKGKLIGRGTFGSVYVASNRETGALCAMKEVELVPDDPKSAECIKQLQQEIKVLSNLKHPNIVQYYGSEIIEDRFYIYLEYVHPGSINKYVREHCGAITESVVRNFTRHILSGLAYLHSTKTIHRDIKGANLLVDSCGVVKLADFGMAKHLTGQVSNLSLKGSPYWMAPELMQAVMQKDNSSDLALAVDIWSLGCTIIEMFTGKPPWNEYEGAAAMFKILRDAPPIPETLSPEGKDFLRCCFRRNPAERPTAAILLEHRFLKNSQQLDVPSSPQLLNAIKLKDKPHSPREQSENKLDQSPISLITSTFRGKVNFESETGQQSHLDTCDFAVACRHSPRSTLEALPGLSPPRPVRNTYQPSSSAYVPSCVNQGAKKDLIYR</sequence>
<keyword evidence="3" id="KW-0808">Transferase</keyword>